<dbReference type="Proteomes" id="UP000587002">
    <property type="component" value="Unassembled WGS sequence"/>
</dbReference>
<organism evidence="2 3">
    <name type="scientific">Saccharopolyspora hordei</name>
    <dbReference type="NCBI Taxonomy" id="1838"/>
    <lineage>
        <taxon>Bacteria</taxon>
        <taxon>Bacillati</taxon>
        <taxon>Actinomycetota</taxon>
        <taxon>Actinomycetes</taxon>
        <taxon>Pseudonocardiales</taxon>
        <taxon>Pseudonocardiaceae</taxon>
        <taxon>Saccharopolyspora</taxon>
    </lineage>
</organism>
<dbReference type="GO" id="GO:0008168">
    <property type="term" value="F:methyltransferase activity"/>
    <property type="evidence" value="ECO:0007669"/>
    <property type="project" value="UniProtKB-KW"/>
</dbReference>
<keyword evidence="2" id="KW-0808">Transferase</keyword>
<reference evidence="2 3" key="1">
    <citation type="submission" date="2020-07" db="EMBL/GenBank/DDBJ databases">
        <title>Sequencing the genomes of 1000 actinobacteria strains.</title>
        <authorList>
            <person name="Klenk H.-P."/>
        </authorList>
    </citation>
    <scope>NUCLEOTIDE SEQUENCE [LARGE SCALE GENOMIC DNA]</scope>
    <source>
        <strain evidence="2 3">DSM 44065</strain>
    </source>
</reference>
<dbReference type="EMBL" id="JACCFJ010000001">
    <property type="protein sequence ID" value="NYI85562.1"/>
    <property type="molecule type" value="Genomic_DNA"/>
</dbReference>
<name>A0A853ALE0_9PSEU</name>
<evidence type="ECO:0000313" key="2">
    <source>
        <dbReference type="EMBL" id="NYI85562.1"/>
    </source>
</evidence>
<feature type="region of interest" description="Disordered" evidence="1">
    <location>
        <begin position="231"/>
        <end position="255"/>
    </location>
</feature>
<gene>
    <name evidence="2" type="ORF">HNR68_004192</name>
</gene>
<dbReference type="PIRSF" id="PIRSF017393">
    <property type="entry name" value="MTase_SAV2177"/>
    <property type="match status" value="1"/>
</dbReference>
<protein>
    <submittedName>
        <fullName evidence="2">SAM-dependent methyltransferase</fullName>
    </submittedName>
</protein>
<keyword evidence="3" id="KW-1185">Reference proteome</keyword>
<dbReference type="AlphaFoldDB" id="A0A853ALE0"/>
<evidence type="ECO:0000313" key="3">
    <source>
        <dbReference type="Proteomes" id="UP000587002"/>
    </source>
</evidence>
<dbReference type="Pfam" id="PF04672">
    <property type="entry name" value="Methyltransf_19"/>
    <property type="match status" value="1"/>
</dbReference>
<dbReference type="InterPro" id="IPR006764">
    <property type="entry name" value="SAM_dep_MeTrfase_SAV2177_type"/>
</dbReference>
<keyword evidence="2" id="KW-0489">Methyltransferase</keyword>
<dbReference type="CDD" id="cd02440">
    <property type="entry name" value="AdoMet_MTases"/>
    <property type="match status" value="1"/>
</dbReference>
<evidence type="ECO:0000256" key="1">
    <source>
        <dbReference type="SAM" id="MobiDB-lite"/>
    </source>
</evidence>
<dbReference type="RefSeq" id="WP_179723448.1">
    <property type="nucleotide sequence ID" value="NZ_BAABFH010000001.1"/>
</dbReference>
<proteinExistence type="predicted"/>
<comment type="caution">
    <text evidence="2">The sequence shown here is derived from an EMBL/GenBank/DDBJ whole genome shotgun (WGS) entry which is preliminary data.</text>
</comment>
<sequence length="264" mass="28250">MPEIPDFPYDLDLDRPSGARMHDFLLGGGNNFSSDRELARAVLAVAPDIRLDALANRACLHRVVRACLDLGVRQFLDIGCGIPTVGTVHETAQQVPDARVVYVDSEPLAVTQGELLLAGNPGATIVQADLRDVDAVLSSERVRALLDPSEPVAVLMFSVLHCIAEHPASVIRSYLAAFAPGSLLGLTHLTADHAPQTVQAALDLLASSQHPGTARSRAEVESLLEGLEPLEPGVVPTTEWRPEQGDADLRTEDPLSYAVLARKP</sequence>
<feature type="compositionally biased region" description="Basic and acidic residues" evidence="1">
    <location>
        <begin position="240"/>
        <end position="253"/>
    </location>
</feature>
<dbReference type="Gene3D" id="3.40.50.150">
    <property type="entry name" value="Vaccinia Virus protein VP39"/>
    <property type="match status" value="1"/>
</dbReference>
<dbReference type="SUPFAM" id="SSF53335">
    <property type="entry name" value="S-adenosyl-L-methionine-dependent methyltransferases"/>
    <property type="match status" value="1"/>
</dbReference>
<dbReference type="InterPro" id="IPR029063">
    <property type="entry name" value="SAM-dependent_MTases_sf"/>
</dbReference>
<dbReference type="GO" id="GO:0032259">
    <property type="term" value="P:methylation"/>
    <property type="evidence" value="ECO:0007669"/>
    <property type="project" value="UniProtKB-KW"/>
</dbReference>
<accession>A0A853ALE0</accession>